<dbReference type="PANTHER" id="PTHR35802">
    <property type="entry name" value="PROTEASE SYNTHASE AND SPORULATION PROTEIN PAI 2"/>
    <property type="match status" value="1"/>
</dbReference>
<dbReference type="EMBL" id="QEFB01000013">
    <property type="protein sequence ID" value="PWC06478.1"/>
    <property type="molecule type" value="Genomic_DNA"/>
</dbReference>
<evidence type="ECO:0000256" key="1">
    <source>
        <dbReference type="SAM" id="MobiDB-lite"/>
    </source>
</evidence>
<feature type="region of interest" description="Disordered" evidence="1">
    <location>
        <begin position="204"/>
        <end position="236"/>
    </location>
</feature>
<dbReference type="InterPro" id="IPR007396">
    <property type="entry name" value="TR_PAI2-type"/>
</dbReference>
<sequence>MRHTPSYIVTDPDEVKRLIRGNAWATIVSNTAKGLVASHYPVILEEDREGISIVSHVGRPDDRALELGQHEVMVIIQGPHGYVSPSWYGDKPAVPTWNHVTAHLYGVPEILSDEENWRVLSELVSHFEHKLPEPKLLEDNEEYGRRIVSGTVGFRMLVTRFEARSKLSQDKPADVVDNVMTELEHGANYAHPDLAAEMHRVHGGAASATTGSGSGSDSHTAEATDAATATPRIPES</sequence>
<dbReference type="InterPro" id="IPR012349">
    <property type="entry name" value="Split_barrel_FMN-bd"/>
</dbReference>
<reference evidence="3" key="1">
    <citation type="submission" date="2018-04" db="EMBL/GenBank/DDBJ databases">
        <authorList>
            <person name="Liu S."/>
            <person name="Wang Z."/>
            <person name="Li J."/>
        </authorList>
    </citation>
    <scope>NUCLEOTIDE SEQUENCE [LARGE SCALE GENOMIC DNA]</scope>
    <source>
        <strain evidence="3">622</strain>
    </source>
</reference>
<dbReference type="Pfam" id="PF04299">
    <property type="entry name" value="FMN_bind_2"/>
    <property type="match status" value="1"/>
</dbReference>
<dbReference type="Gene3D" id="2.30.110.10">
    <property type="entry name" value="Electron Transport, Fmn-binding Protein, Chain A"/>
    <property type="match status" value="1"/>
</dbReference>
<dbReference type="PIRSF" id="PIRSF010372">
    <property type="entry name" value="PaiB"/>
    <property type="match status" value="1"/>
</dbReference>
<gene>
    <name evidence="2" type="ORF">DF223_12900</name>
</gene>
<dbReference type="RefSeq" id="WP_108963463.1">
    <property type="nucleotide sequence ID" value="NZ_QEFB01000013.1"/>
</dbReference>
<dbReference type="PANTHER" id="PTHR35802:SF1">
    <property type="entry name" value="PROTEASE SYNTHASE AND SPORULATION PROTEIN PAI 2"/>
    <property type="match status" value="1"/>
</dbReference>
<proteinExistence type="predicted"/>
<keyword evidence="3" id="KW-1185">Reference proteome</keyword>
<name>A0A2U1TC62_9MICO</name>
<organism evidence="2 3">
    <name type="scientific">Mycetocola zhujimingii</name>
    <dbReference type="NCBI Taxonomy" id="2079792"/>
    <lineage>
        <taxon>Bacteria</taxon>
        <taxon>Bacillati</taxon>
        <taxon>Actinomycetota</taxon>
        <taxon>Actinomycetes</taxon>
        <taxon>Micrococcales</taxon>
        <taxon>Microbacteriaceae</taxon>
        <taxon>Mycetocola</taxon>
    </lineage>
</organism>
<dbReference type="SUPFAM" id="SSF50475">
    <property type="entry name" value="FMN-binding split barrel"/>
    <property type="match status" value="1"/>
</dbReference>
<evidence type="ECO:0000313" key="2">
    <source>
        <dbReference type="EMBL" id="PWC06478.1"/>
    </source>
</evidence>
<dbReference type="AlphaFoldDB" id="A0A2U1TC62"/>
<dbReference type="Proteomes" id="UP000244962">
    <property type="component" value="Unassembled WGS sequence"/>
</dbReference>
<protein>
    <submittedName>
        <fullName evidence="2">Transcriptional regulator</fullName>
    </submittedName>
</protein>
<feature type="compositionally biased region" description="Low complexity" evidence="1">
    <location>
        <begin position="204"/>
        <end position="230"/>
    </location>
</feature>
<accession>A0A2U1TC62</accession>
<comment type="caution">
    <text evidence="2">The sequence shown here is derived from an EMBL/GenBank/DDBJ whole genome shotgun (WGS) entry which is preliminary data.</text>
</comment>
<evidence type="ECO:0000313" key="3">
    <source>
        <dbReference type="Proteomes" id="UP000244962"/>
    </source>
</evidence>